<dbReference type="RefSeq" id="WP_203215632.1">
    <property type="nucleotide sequence ID" value="NZ_CP049945.1"/>
</dbReference>
<dbReference type="Proteomes" id="UP000596311">
    <property type="component" value="Chromosome"/>
</dbReference>
<sequence>MSADARRLEALNYLQGAADKAKRRGHVPFPPAFVIAPEGDGGPPPLARLIQGGRGGAVRLRLYMCITMMATRQPFDLRRPPGPNGWTQMLAIDPKTGPRRVASNLKWLADHQFIDLQPQWGRPSAITLLSATGDGGVYTQPREDGRYVGMPIAFWTNGWLLQLSPTAIALLFALREALGGKSEPQYIHTAKRQRYGLSSDTWTKGRKELEAQGLLAVKREPQGDFYDFMRLRNAYQLTLGRLDGLPSWS</sequence>
<name>A0ABX7EIE7_9ACTN</name>
<reference evidence="1 2" key="1">
    <citation type="submission" date="2020-03" db="EMBL/GenBank/DDBJ databases">
        <title>Genome mining and metabolic profiling illuminate the polycyclic tetramate macrolactams from Streptomyces koyangensis SCSIO 5802.</title>
        <authorList>
            <person name="Ding W."/>
        </authorList>
    </citation>
    <scope>NUCLEOTIDE SEQUENCE [LARGE SCALE GENOMIC DNA]</scope>
    <source>
        <strain evidence="1 2">SCSIO 5802</strain>
    </source>
</reference>
<organism evidence="1 2">
    <name type="scientific">Streptomyces koyangensis</name>
    <dbReference type="NCBI Taxonomy" id="188770"/>
    <lineage>
        <taxon>Bacteria</taxon>
        <taxon>Bacillati</taxon>
        <taxon>Actinomycetota</taxon>
        <taxon>Actinomycetes</taxon>
        <taxon>Kitasatosporales</taxon>
        <taxon>Streptomycetaceae</taxon>
        <taxon>Streptomyces</taxon>
        <taxon>Streptomyces aurantiacus group</taxon>
    </lineage>
</organism>
<accession>A0ABX7EIE7</accession>
<evidence type="ECO:0000313" key="2">
    <source>
        <dbReference type="Proteomes" id="UP000596311"/>
    </source>
</evidence>
<keyword evidence="2" id="KW-1185">Reference proteome</keyword>
<gene>
    <name evidence="1" type="ORF">G9U55_22115</name>
</gene>
<protein>
    <submittedName>
        <fullName evidence="1">Uncharacterized protein</fullName>
    </submittedName>
</protein>
<dbReference type="EMBL" id="CP049945">
    <property type="protein sequence ID" value="QRF04601.1"/>
    <property type="molecule type" value="Genomic_DNA"/>
</dbReference>
<evidence type="ECO:0000313" key="1">
    <source>
        <dbReference type="EMBL" id="QRF04601.1"/>
    </source>
</evidence>
<proteinExistence type="predicted"/>